<dbReference type="FunFam" id="3.40.50.720:FF:000311">
    <property type="entry name" value="Ornithine cyclodeaminase"/>
    <property type="match status" value="1"/>
</dbReference>
<name>A0A516H0V8_9PROT</name>
<organism evidence="2 3">
    <name type="scientific">Ferrovibrio terrae</name>
    <dbReference type="NCBI Taxonomy" id="2594003"/>
    <lineage>
        <taxon>Bacteria</taxon>
        <taxon>Pseudomonadati</taxon>
        <taxon>Pseudomonadota</taxon>
        <taxon>Alphaproteobacteria</taxon>
        <taxon>Rhodospirillales</taxon>
        <taxon>Rhodospirillaceae</taxon>
        <taxon>Ferrovibrio</taxon>
    </lineage>
</organism>
<protein>
    <submittedName>
        <fullName evidence="2">Ornithine cyclodeaminase family protein</fullName>
    </submittedName>
</protein>
<dbReference type="Proteomes" id="UP000317496">
    <property type="component" value="Chromosome"/>
</dbReference>
<dbReference type="Gene3D" id="3.30.1780.10">
    <property type="entry name" value="ornithine cyclodeaminase, domain 1"/>
    <property type="match status" value="1"/>
</dbReference>
<dbReference type="InterPro" id="IPR023401">
    <property type="entry name" value="ODC_N"/>
</dbReference>
<dbReference type="PANTHER" id="PTHR13812:SF19">
    <property type="entry name" value="KETIMINE REDUCTASE MU-CRYSTALLIN"/>
    <property type="match status" value="1"/>
</dbReference>
<comment type="similarity">
    <text evidence="1">Belongs to the ornithine cyclodeaminase/mu-crystallin family.</text>
</comment>
<dbReference type="SUPFAM" id="SSF51735">
    <property type="entry name" value="NAD(P)-binding Rossmann-fold domains"/>
    <property type="match status" value="1"/>
</dbReference>
<keyword evidence="3" id="KW-1185">Reference proteome</keyword>
<dbReference type="RefSeq" id="WP_144068201.1">
    <property type="nucleotide sequence ID" value="NZ_CP041636.1"/>
</dbReference>
<dbReference type="Gene3D" id="3.40.50.720">
    <property type="entry name" value="NAD(P)-binding Rossmann-like Domain"/>
    <property type="match status" value="1"/>
</dbReference>
<accession>A0A516H0V8</accession>
<dbReference type="PANTHER" id="PTHR13812">
    <property type="entry name" value="KETIMINE REDUCTASE MU-CRYSTALLIN"/>
    <property type="match status" value="1"/>
</dbReference>
<evidence type="ECO:0000256" key="1">
    <source>
        <dbReference type="ARBA" id="ARBA00008903"/>
    </source>
</evidence>
<evidence type="ECO:0000313" key="3">
    <source>
        <dbReference type="Proteomes" id="UP000317496"/>
    </source>
</evidence>
<dbReference type="Pfam" id="PF02423">
    <property type="entry name" value="OCD_Mu_crystall"/>
    <property type="match status" value="1"/>
</dbReference>
<dbReference type="InterPro" id="IPR036291">
    <property type="entry name" value="NAD(P)-bd_dom_sf"/>
</dbReference>
<dbReference type="PIRSF" id="PIRSF001439">
    <property type="entry name" value="CryM"/>
    <property type="match status" value="1"/>
</dbReference>
<evidence type="ECO:0000313" key="2">
    <source>
        <dbReference type="EMBL" id="QDO97220.1"/>
    </source>
</evidence>
<dbReference type="OrthoDB" id="9785971at2"/>
<dbReference type="EMBL" id="CP041636">
    <property type="protein sequence ID" value="QDO97220.1"/>
    <property type="molecule type" value="Genomic_DNA"/>
</dbReference>
<dbReference type="NCBIfam" id="NF004793">
    <property type="entry name" value="PRK06141.1"/>
    <property type="match status" value="1"/>
</dbReference>
<dbReference type="GO" id="GO:0005737">
    <property type="term" value="C:cytoplasm"/>
    <property type="evidence" value="ECO:0007669"/>
    <property type="project" value="TreeGrafter"/>
</dbReference>
<dbReference type="InterPro" id="IPR003462">
    <property type="entry name" value="ODC_Mu_crystall"/>
</dbReference>
<reference evidence="2 3" key="1">
    <citation type="submission" date="2019-07" db="EMBL/GenBank/DDBJ databases">
        <title>Genome sequencing for Ferrovibrio sp. K5.</title>
        <authorList>
            <person name="Park S.-J."/>
        </authorList>
    </citation>
    <scope>NUCLEOTIDE SEQUENCE [LARGE SCALE GENOMIC DNA]</scope>
    <source>
        <strain evidence="2 3">K5</strain>
    </source>
</reference>
<gene>
    <name evidence="2" type="ORF">FNB15_08030</name>
</gene>
<dbReference type="GO" id="GO:0019752">
    <property type="term" value="P:carboxylic acid metabolic process"/>
    <property type="evidence" value="ECO:0007669"/>
    <property type="project" value="UniProtKB-ARBA"/>
</dbReference>
<dbReference type="GO" id="GO:0016491">
    <property type="term" value="F:oxidoreductase activity"/>
    <property type="evidence" value="ECO:0007669"/>
    <property type="project" value="UniProtKB-ARBA"/>
</dbReference>
<dbReference type="KEGG" id="fer:FNB15_08030"/>
<sequence length="314" mass="33506">MRSIDAAAVHAALPYDKLIPHLRDAFRVGGEVPLRSRFHIDAVDGGAGGTLLLMPAWQPGRHIGIKTVSVFPDNAKLGHGSVAATYLLLDARTGLPKAVIDGEAITLRRTGCASALAASYLARQDAQHLLMVGAGSLAPHLIRAHCAVRNYTRIEIWNRNRARAEQAAATLRDLGGTVAVVDDLESSVRVADTISCATLSRDPLVRGDWLKAGAHLDLVGAFTPEMHETDAAALTRSSVYVDNRAGALKEPGDLVTPINAGQFKPEDVRGDLFDLCRADVMARRSDTEITLFKSVGLALEDLAAAELVVEGQQT</sequence>
<dbReference type="AlphaFoldDB" id="A0A516H0V8"/>
<proteinExistence type="inferred from homology"/>